<dbReference type="EMBL" id="CAUEEQ010003005">
    <property type="protein sequence ID" value="CAJ0924165.1"/>
    <property type="molecule type" value="Genomic_DNA"/>
</dbReference>
<proteinExistence type="predicted"/>
<dbReference type="PANTHER" id="PTHR21301:SF13">
    <property type="match status" value="1"/>
</dbReference>
<feature type="domain" description="Helix-turn-helix" evidence="1">
    <location>
        <begin position="283"/>
        <end position="341"/>
    </location>
</feature>
<evidence type="ECO:0000259" key="1">
    <source>
        <dbReference type="Pfam" id="PF26215"/>
    </source>
</evidence>
<gene>
    <name evidence="2" type="ORF">RIMI_LOCUS2193517</name>
</gene>
<evidence type="ECO:0000313" key="3">
    <source>
        <dbReference type="Proteomes" id="UP001176940"/>
    </source>
</evidence>
<dbReference type="PANTHER" id="PTHR21301">
    <property type="entry name" value="REVERSE TRANSCRIPTASE"/>
    <property type="match status" value="1"/>
</dbReference>
<reference evidence="2" key="1">
    <citation type="submission" date="2023-07" db="EMBL/GenBank/DDBJ databases">
        <authorList>
            <person name="Stuckert A."/>
        </authorList>
    </citation>
    <scope>NUCLEOTIDE SEQUENCE</scope>
</reference>
<protein>
    <recommendedName>
        <fullName evidence="1">Helix-turn-helix domain-containing protein</fullName>
    </recommendedName>
</protein>
<organism evidence="2 3">
    <name type="scientific">Ranitomeya imitator</name>
    <name type="common">mimic poison frog</name>
    <dbReference type="NCBI Taxonomy" id="111125"/>
    <lineage>
        <taxon>Eukaryota</taxon>
        <taxon>Metazoa</taxon>
        <taxon>Chordata</taxon>
        <taxon>Craniata</taxon>
        <taxon>Vertebrata</taxon>
        <taxon>Euteleostomi</taxon>
        <taxon>Amphibia</taxon>
        <taxon>Batrachia</taxon>
        <taxon>Anura</taxon>
        <taxon>Neobatrachia</taxon>
        <taxon>Hyloidea</taxon>
        <taxon>Dendrobatidae</taxon>
        <taxon>Dendrobatinae</taxon>
        <taxon>Ranitomeya</taxon>
    </lineage>
</organism>
<comment type="caution">
    <text evidence="2">The sequence shown here is derived from an EMBL/GenBank/DDBJ whole genome shotgun (WGS) entry which is preliminary data.</text>
</comment>
<evidence type="ECO:0000313" key="2">
    <source>
        <dbReference type="EMBL" id="CAJ0924165.1"/>
    </source>
</evidence>
<dbReference type="Proteomes" id="UP001176940">
    <property type="component" value="Unassembled WGS sequence"/>
</dbReference>
<dbReference type="Pfam" id="PF26215">
    <property type="entry name" value="HTH_animal"/>
    <property type="match status" value="1"/>
</dbReference>
<sequence length="393" mass="44788">MEIEIETLQKKLTESVSSADMDVFKKDLDGQFVIWEKEIKEVELLDILEEAFIDGLITKDLRDGLVPDAPRTPCLYLLPKVHKNLTCPTGRPIVSGNGGLTENVGKMLDFYLKPIVETLPSYLRDTGDILSKISNINMEPDMLLVTLDVESLYTSIRHADGMEAEALYLQLQGTAMGAAFAPSYACLFLGLWERNIFITDATPLSSNVLMWARYIDDVFAIWQGTEKDLLKFIDELNVNDSNIKLTCHYSRERVDFLDVCIRRDGDGFLQSDLHRKETSVNSLLHSTSAHPRHLKNSIPYGQLLRAKRICSEDTLYQKQAEDISHRFMDRGYSSRTIRRCRRRASRIDRASLFGTKRESQAPTQTIYVLSLFSLYDPGSVDRFSYQEAKSPHL</sequence>
<accession>A0ABN9KU58</accession>
<keyword evidence="3" id="KW-1185">Reference proteome</keyword>
<dbReference type="InterPro" id="IPR058912">
    <property type="entry name" value="HTH_animal"/>
</dbReference>
<name>A0ABN9KU58_9NEOB</name>